<feature type="compositionally biased region" description="Polar residues" evidence="6">
    <location>
        <begin position="2497"/>
        <end position="2512"/>
    </location>
</feature>
<feature type="compositionally biased region" description="Acidic residues" evidence="6">
    <location>
        <begin position="2683"/>
        <end position="2693"/>
    </location>
</feature>
<evidence type="ECO:0000256" key="5">
    <source>
        <dbReference type="ARBA" id="ARBA00023242"/>
    </source>
</evidence>
<feature type="compositionally biased region" description="Basic and acidic residues" evidence="6">
    <location>
        <begin position="2282"/>
        <end position="2308"/>
    </location>
</feature>
<feature type="compositionally biased region" description="Acidic residues" evidence="6">
    <location>
        <begin position="1794"/>
        <end position="1807"/>
    </location>
</feature>
<feature type="compositionally biased region" description="Polar residues" evidence="6">
    <location>
        <begin position="284"/>
        <end position="324"/>
    </location>
</feature>
<keyword evidence="2" id="KW-0479">Metal-binding</keyword>
<dbReference type="InterPro" id="IPR003604">
    <property type="entry name" value="Matrin/U1-like-C_Znf_C2H2"/>
</dbReference>
<organism evidence="8 9">
    <name type="scientific">Xyrichtys novacula</name>
    <name type="common">Pearly razorfish</name>
    <name type="synonym">Hemipteronotus novacula</name>
    <dbReference type="NCBI Taxonomy" id="13765"/>
    <lineage>
        <taxon>Eukaryota</taxon>
        <taxon>Metazoa</taxon>
        <taxon>Chordata</taxon>
        <taxon>Craniata</taxon>
        <taxon>Vertebrata</taxon>
        <taxon>Euteleostomi</taxon>
        <taxon>Actinopterygii</taxon>
        <taxon>Neopterygii</taxon>
        <taxon>Teleostei</taxon>
        <taxon>Neoteleostei</taxon>
        <taxon>Acanthomorphata</taxon>
        <taxon>Eupercaria</taxon>
        <taxon>Labriformes</taxon>
        <taxon>Labridae</taxon>
        <taxon>Xyrichtys</taxon>
    </lineage>
</organism>
<feature type="region of interest" description="Disordered" evidence="6">
    <location>
        <begin position="1225"/>
        <end position="1642"/>
    </location>
</feature>
<evidence type="ECO:0000313" key="9">
    <source>
        <dbReference type="Proteomes" id="UP001178508"/>
    </source>
</evidence>
<sequence>MLEEKKARDFQEQVSADKGKTLKTSETPNSDAGTANGTAKRIQTINPSRRCKIFLNNDSFSSPLEHCTPCPTPRPLTGPQVGGLPGSSLLFGQQAATLRLAQLKAQIALAQISNALSFGNPSATFTSNSNKSVPYVSSAPPSPTAAAINLLNLLKIANTMSHPLYNPYASGNQSSSQGQYGRSDAERDPRRASSLHGPGSSLSSSRSSSAVSNNSGRMIPPLMPQLRNYRSEQSRTATDAGISSPVNVHMNKAREEVRHVERSGHRSLDQDAHFSSTFREEFGSSDTRLGSQPMSSTYLGQRHNLNVQGGSSSLDWSSKYNRPTASDSKPFSQSASSSYASRDEDRFNPSVEGHRDMQAIPGLGDYDCPSSHQPAASAETSRPKYSPETAASILLHFGLEKEDLEQLISYPEDQITPANLPFILRQICSQKDKRAATGVQSNPNPELNTAGAVGDSYSLNRFGGAEMQQEKTSTGVFQSSRVIDYGHTGKYTGSGAGDETGRKSNEDVGRIGSMYAMDSVQCRQNPQPQQKNTTEWKSTALGSSQKQASSFTSLSSSSSSALSSAPSASNNQTNQRQTQPNPTFQSILGLLSLTKKDTNIRGFGFEASKPFTSNETKPEHQSTLNIQPAHTMFHGMNPSHPGPVLSGRSEASDIQKQSKTSVVVEHIVRKQGNTNKELQQPPKQQKLMQTPQAEKVHPQQPQNKQMQETLKKQAQTQQTQRQHLQQPQKQAQTQQTQRQHLQQPQKQAPTQQTQIQQTKQTQQTQKQQKQQAPTQIPETQKQQVQQTQKKQTQPASQMGQTAWPPTFSSATPAAPVPLLSWIPGNLHPNFPPPVPGLVTYNHIPMLNSKSQSTTKLPLSKIPHETMMNDYAATPPKLFPHVCSLCNRNCTDMQDWISHQNSGLHLQSCKQLCIKYPEWADEIDDKSRRESYSWSKSPSPRRHHGSEGGKDRRRSRSRSPRHSRHRHRSRSRSHSRSRSRSPRHSRISSRHRSRSRSHERRSSPRRSDRRGSTPRRRDRRGSTPRRRDRRGSTPRRRDRRGSTPRRSRERRSPPRRKRERASSTEESSRERERQGSAERLAKKLLETSGVQSLSDQSDLESVVKSLAPALVAELAKIKSSSSGKGTKPSSSPSSADGKRSSSTTSSSSSAAKTESATNPSGKSSPATMVKLLGVQKALPRTAVLLAVEHFGKTKSVVVFRASGEAVVIFEKEEDAKKLKNAKSLNVSGTEVNVARDKEAVSTDPKTSPQKKPATASVSTPESTNKKIAAPSASTEDKVKTSEMKTVSTQESPKTSKPVETEAKAPSVRQKASSSSKTRSAENRPDVGDSKLKPVSEKTKPSVKESGARPKDKSKTTEPAKDTVVQAKVSASKAEMVSASEKPKTPMDKKPTGKTTIKGNAEEKATNDTNKPIEVVVPSNQEKLKESESESLEGLKGKSKDAETADKTGTEPPNEEKPDKAVDVDQPIKLDKTGVKVAEPVEVGILTQSEDKDEPNKSQTISSETTVKALTQVQQSTPSEPESEKPETHQEMTEQHPHKDNTPPEHPELPPPENKEAIDGATIPPTVLGCESVGSVRQQLQDSSEASERFDIQLPASESQTSDPPAELPSTVEPGDPAGSSVSEPLAAELSASAVKEEVKTEEVQSTVTGMVIDSIVGSSCDENVVKMEVEEKPPTSLVCTAEAASAVKSENKVPTSSVPDPPSSELMPEEESEGLPQIDTETLQALAAAVRQHRVTLASRSKSKGDESPGGEDLSSKSDTAEGTSQRMGQDNLKEDVSSGRRVFDQPNLNLDDFVTVDEVGDDAEDPNAEPQHSSSSTSKRSCRGKRGSRGSGSRRISTRSSKDLKSTSSSSPSVHKPTRDSPEHSKSPNKPSSSSGSGKTSSSSPDQKAQQSSSKSPARSSDPGSSCRTRSSSAVQEVDKVQPTAAVEASSETPSEELMKDRKDTESSGAKSVKSDDEDKQISGAADGDQDNSFENQQTGPAGTQTLHEESVQTLGSTDNQPNPLKMETNCPPPGQEVPVPVVKKCDESEGKDRTLKKEEDKEKMFPGESHQTSEDPENLQNQIQNEEGVSKQDLNDSVSDVTDQPAFEILDSVDDQRAAGDEMISAGDDKQPEEEEDTFKIIDSVEEPQTSPGTESERDKGGEQTQKEEGSAGNDGRTSRRSGRTSKTSTTEEKEKPPKKHQPRMKTDTAVDKKVTEETEFEIVDSVEDASIQEDSTKDRSSRRRSTRGKKEEKMLDSVGDDKPATETNSPRGRRERTKMDASAEETRTEEMPTTRRRQTPARESRSREKTPPKETEESSPIKKTEEIFDLVQDQVVHEETRTTRGKGKRGRPKKQVETSKKDDAASKKSDEDVSAKVSGEEETTYQIVDSVEDESVHDQLPSEPSGTAGVLDQQEQQRTSPNGEEKEPIYEIVDSLGDDQVQEESEGQRQEQTDEDVTGTEASEKLGDKTESPHPGLDGSEKGHDVLCAAERSDTRKEEGITSENREKEGEPITHSENTPQEEQTPSSLMNLDEVSDEEEDYPDDSMEVEKLRKQSTKVQRAERRSRRGGGGGKGRSRERSEKKDEKDEVDAQELVTLDEVGADDATEEEEVRENQDEGGKIQEGDLLVTLDEFVEEETEGPETCPLSQDQQSPNTSNQKVPGTSDEEKKTENRAEKTSTPVKRKRDDDAEDSKNFVTVDEVGEEEEEEEKEMATPRRRGRAKRARRTPVRKSTKGKTVSPQEDEEKGPAHEPPSSSLDKDPPEVEVQKTAEEGAETQSTVNPVPVRPELEPENKTVKESVEEKEEGEEEEERRRTEIKALSKLRRELDGPGAKRSRSQSPSVPADFRLPSFKPNNPLGQEFVVPKTGYFCNLCSVFYHNESTAKETHCSSQKHYDNLKKYYKKLQHTSARSSLESSQGSVSD</sequence>
<feature type="compositionally biased region" description="Basic and acidic residues" evidence="6">
    <location>
        <begin position="252"/>
        <end position="282"/>
    </location>
</feature>
<dbReference type="SUPFAM" id="SSF57667">
    <property type="entry name" value="beta-beta-alpha zinc fingers"/>
    <property type="match status" value="1"/>
</dbReference>
<name>A0AAV1HIV4_XYRNO</name>
<feature type="compositionally biased region" description="Polar residues" evidence="6">
    <location>
        <begin position="1282"/>
        <end position="1293"/>
    </location>
</feature>
<feature type="compositionally biased region" description="Basic and acidic residues" evidence="6">
    <location>
        <begin position="1937"/>
        <end position="1946"/>
    </location>
</feature>
<dbReference type="EMBL" id="OY660886">
    <property type="protein sequence ID" value="CAJ1085776.1"/>
    <property type="molecule type" value="Genomic_DNA"/>
</dbReference>
<evidence type="ECO:0000256" key="2">
    <source>
        <dbReference type="ARBA" id="ARBA00022723"/>
    </source>
</evidence>
<feature type="compositionally biased region" description="Basic and acidic residues" evidence="6">
    <location>
        <begin position="1857"/>
        <end position="1866"/>
    </location>
</feature>
<feature type="compositionally biased region" description="Basic residues" evidence="6">
    <location>
        <begin position="950"/>
        <end position="998"/>
    </location>
</feature>
<feature type="compositionally biased region" description="Basic and acidic residues" evidence="6">
    <location>
        <begin position="1771"/>
        <end position="1783"/>
    </location>
</feature>
<feature type="compositionally biased region" description="Basic and acidic residues" evidence="6">
    <location>
        <begin position="2230"/>
        <end position="2246"/>
    </location>
</feature>
<feature type="compositionally biased region" description="Low complexity" evidence="6">
    <location>
        <begin position="678"/>
        <end position="692"/>
    </location>
</feature>
<keyword evidence="4" id="KW-0862">Zinc</keyword>
<dbReference type="PANTHER" id="PTHR15491:SF9">
    <property type="entry name" value="CIP1-INTERACTING ZINC FINGER PROTEIN"/>
    <property type="match status" value="1"/>
</dbReference>
<feature type="region of interest" description="Disordered" evidence="6">
    <location>
        <begin position="522"/>
        <end position="582"/>
    </location>
</feature>
<feature type="compositionally biased region" description="Polar residues" evidence="6">
    <location>
        <begin position="652"/>
        <end position="661"/>
    </location>
</feature>
<dbReference type="PROSITE" id="PS50171">
    <property type="entry name" value="ZF_MATRIN"/>
    <property type="match status" value="1"/>
</dbReference>
<feature type="compositionally biased region" description="Low complexity" evidence="6">
    <location>
        <begin position="192"/>
        <end position="215"/>
    </location>
</feature>
<feature type="compositionally biased region" description="Basic residues" evidence="6">
    <location>
        <begin position="1011"/>
        <end position="1058"/>
    </location>
</feature>
<feature type="region of interest" description="Disordered" evidence="6">
    <location>
        <begin position="631"/>
        <end position="809"/>
    </location>
</feature>
<feature type="compositionally biased region" description="Basic and acidic residues" evidence="6">
    <location>
        <begin position="2024"/>
        <end position="2046"/>
    </location>
</feature>
<feature type="compositionally biased region" description="Acidic residues" evidence="6">
    <location>
        <begin position="2199"/>
        <end position="2213"/>
    </location>
</feature>
<feature type="compositionally biased region" description="Basic and acidic residues" evidence="6">
    <location>
        <begin position="1420"/>
        <end position="1472"/>
    </location>
</feature>
<feature type="compositionally biased region" description="Basic and acidic residues" evidence="6">
    <location>
        <begin position="2740"/>
        <end position="2754"/>
    </location>
</feature>
<feature type="compositionally biased region" description="Basic and acidic residues" evidence="6">
    <location>
        <begin position="2461"/>
        <end position="2496"/>
    </location>
</feature>
<evidence type="ECO:0000256" key="3">
    <source>
        <dbReference type="ARBA" id="ARBA00022771"/>
    </source>
</evidence>
<feature type="compositionally biased region" description="Polar residues" evidence="6">
    <location>
        <begin position="2059"/>
        <end position="2068"/>
    </location>
</feature>
<feature type="compositionally biased region" description="Basic and acidic residues" evidence="6">
    <location>
        <begin position="1"/>
        <end position="20"/>
    </location>
</feature>
<dbReference type="GO" id="GO:0008270">
    <property type="term" value="F:zinc ion binding"/>
    <property type="evidence" value="ECO:0007669"/>
    <property type="project" value="UniProtKB-KW"/>
</dbReference>
<feature type="compositionally biased region" description="Basic and acidic residues" evidence="6">
    <location>
        <begin position="2595"/>
        <end position="2606"/>
    </location>
</feature>
<dbReference type="GO" id="GO:0003676">
    <property type="term" value="F:nucleic acid binding"/>
    <property type="evidence" value="ECO:0007669"/>
    <property type="project" value="InterPro"/>
</dbReference>
<feature type="compositionally biased region" description="Low complexity" evidence="6">
    <location>
        <begin position="1618"/>
        <end position="1632"/>
    </location>
</feature>
<feature type="compositionally biased region" description="Basic and acidic residues" evidence="6">
    <location>
        <begin position="1379"/>
        <end position="1389"/>
    </location>
</feature>
<dbReference type="Gene3D" id="3.30.70.330">
    <property type="match status" value="1"/>
</dbReference>
<feature type="compositionally biased region" description="Low complexity" evidence="6">
    <location>
        <begin position="543"/>
        <end position="582"/>
    </location>
</feature>
<feature type="compositionally biased region" description="Polar residues" evidence="6">
    <location>
        <begin position="2395"/>
        <end position="2404"/>
    </location>
</feature>
<comment type="subcellular location">
    <subcellularLocation>
        <location evidence="1">Nucleus</location>
    </subcellularLocation>
</comment>
<gene>
    <name evidence="8" type="ORF">XNOV1_A041766</name>
</gene>
<feature type="compositionally biased region" description="Polar residues" evidence="6">
    <location>
        <begin position="2628"/>
        <end position="2644"/>
    </location>
</feature>
<feature type="compositionally biased region" description="Polar residues" evidence="6">
    <location>
        <begin position="1971"/>
        <end position="2003"/>
    </location>
</feature>
<dbReference type="InterPro" id="IPR012677">
    <property type="entry name" value="Nucleotide-bd_a/b_plait_sf"/>
</dbReference>
<proteinExistence type="predicted"/>
<feature type="region of interest" description="Disordered" evidence="6">
    <location>
        <begin position="1"/>
        <end position="40"/>
    </location>
</feature>
<reference evidence="8" key="1">
    <citation type="submission" date="2023-08" db="EMBL/GenBank/DDBJ databases">
        <authorList>
            <person name="Alioto T."/>
            <person name="Alioto T."/>
            <person name="Gomez Garrido J."/>
        </authorList>
    </citation>
    <scope>NUCLEOTIDE SEQUENCE</scope>
</reference>
<feature type="compositionally biased region" description="Basic residues" evidence="6">
    <location>
        <begin position="2325"/>
        <end position="2335"/>
    </location>
</feature>
<feature type="compositionally biased region" description="Low complexity" evidence="6">
    <location>
        <begin position="170"/>
        <end position="182"/>
    </location>
</feature>
<feature type="compositionally biased region" description="Polar residues" evidence="6">
    <location>
        <begin position="699"/>
        <end position="708"/>
    </location>
</feature>
<evidence type="ECO:0000259" key="7">
    <source>
        <dbReference type="PROSITE" id="PS50171"/>
    </source>
</evidence>
<feature type="compositionally biased region" description="Polar residues" evidence="6">
    <location>
        <begin position="1242"/>
        <end position="1261"/>
    </location>
</feature>
<feature type="compositionally biased region" description="Low complexity" evidence="6">
    <location>
        <begin position="1116"/>
        <end position="1156"/>
    </location>
</feature>
<feature type="compositionally biased region" description="Polar residues" evidence="6">
    <location>
        <begin position="522"/>
        <end position="542"/>
    </location>
</feature>
<evidence type="ECO:0000256" key="6">
    <source>
        <dbReference type="SAM" id="MobiDB-lite"/>
    </source>
</evidence>
<feature type="compositionally biased region" description="Basic and acidic residues" evidence="6">
    <location>
        <begin position="1059"/>
        <end position="1076"/>
    </location>
</feature>
<dbReference type="InterPro" id="IPR000690">
    <property type="entry name" value="Matrin/U1-C_Znf_C2H2"/>
</dbReference>
<feature type="compositionally biased region" description="Basic and acidic residues" evidence="6">
    <location>
        <begin position="999"/>
        <end position="1010"/>
    </location>
</feature>
<feature type="compositionally biased region" description="Basic and acidic residues" evidence="6">
    <location>
        <begin position="2259"/>
        <end position="2275"/>
    </location>
</feature>
<feature type="compositionally biased region" description="Low complexity" evidence="6">
    <location>
        <begin position="712"/>
        <end position="793"/>
    </location>
</feature>
<feature type="compositionally biased region" description="Acidic residues" evidence="6">
    <location>
        <begin position="2418"/>
        <end position="2427"/>
    </location>
</feature>
<feature type="compositionally biased region" description="Basic and acidic residues" evidence="6">
    <location>
        <begin position="2136"/>
        <end position="2151"/>
    </location>
</feature>
<feature type="compositionally biased region" description="Polar residues" evidence="6">
    <location>
        <begin position="1495"/>
        <end position="1513"/>
    </location>
</feature>
<feature type="compositionally biased region" description="Basic and acidic residues" evidence="6">
    <location>
        <begin position="2794"/>
        <end position="2811"/>
    </location>
</feature>
<feature type="compositionally biased region" description="Low complexity" evidence="6">
    <location>
        <begin position="1868"/>
        <end position="1906"/>
    </location>
</feature>
<feature type="compositionally biased region" description="Polar residues" evidence="6">
    <location>
        <begin position="370"/>
        <end position="380"/>
    </location>
</feature>
<feature type="compositionally biased region" description="Basic residues" evidence="6">
    <location>
        <begin position="2698"/>
        <end position="2717"/>
    </location>
</feature>
<feature type="region of interest" description="Disordered" evidence="6">
    <location>
        <begin position="926"/>
        <end position="1076"/>
    </location>
</feature>
<feature type="domain" description="Matrin-type" evidence="7">
    <location>
        <begin position="2851"/>
        <end position="2882"/>
    </location>
</feature>
<keyword evidence="5" id="KW-0539">Nucleus</keyword>
<dbReference type="InterPro" id="IPR026811">
    <property type="entry name" value="CIZ1"/>
</dbReference>
<feature type="region of interest" description="Disordered" evidence="6">
    <location>
        <begin position="1115"/>
        <end position="1165"/>
    </location>
</feature>
<evidence type="ECO:0000256" key="4">
    <source>
        <dbReference type="ARBA" id="ARBA00022833"/>
    </source>
</evidence>
<feature type="compositionally biased region" description="Basic and acidic residues" evidence="6">
    <location>
        <begin position="2558"/>
        <end position="2569"/>
    </location>
</feature>
<feature type="compositionally biased region" description="Polar residues" evidence="6">
    <location>
        <begin position="1573"/>
        <end position="1582"/>
    </location>
</feature>
<dbReference type="InterPro" id="IPR036236">
    <property type="entry name" value="Znf_C2H2_sf"/>
</dbReference>
<feature type="compositionally biased region" description="Low complexity" evidence="6">
    <location>
        <begin position="1692"/>
        <end position="1705"/>
    </location>
</feature>
<feature type="region of interest" description="Disordered" evidence="6">
    <location>
        <begin position="167"/>
        <end position="385"/>
    </location>
</feature>
<accession>A0AAV1HIV4</accession>
<feature type="compositionally biased region" description="Low complexity" evidence="6">
    <location>
        <begin position="325"/>
        <end position="340"/>
    </location>
</feature>
<feature type="compositionally biased region" description="Acidic residues" evidence="6">
    <location>
        <begin position="2784"/>
        <end position="2793"/>
    </location>
</feature>
<feature type="compositionally biased region" description="Basic and acidic residues" evidence="6">
    <location>
        <begin position="2667"/>
        <end position="2676"/>
    </location>
</feature>
<feature type="compositionally biased region" description="Basic and acidic residues" evidence="6">
    <location>
        <begin position="1317"/>
        <end position="1359"/>
    </location>
</feature>
<feature type="compositionally biased region" description="Basic and acidic residues" evidence="6">
    <location>
        <begin position="2770"/>
        <end position="2783"/>
    </location>
</feature>
<feature type="compositionally biased region" description="Acidic residues" evidence="6">
    <location>
        <begin position="2516"/>
        <end position="2529"/>
    </location>
</feature>
<keyword evidence="3" id="KW-0863">Zinc-finger</keyword>
<feature type="compositionally biased region" description="Acidic residues" evidence="6">
    <location>
        <begin position="2583"/>
        <end position="2594"/>
    </location>
</feature>
<feature type="compositionally biased region" description="Basic and acidic residues" evidence="6">
    <location>
        <begin position="2648"/>
        <end position="2659"/>
    </location>
</feature>
<dbReference type="Proteomes" id="UP001178508">
    <property type="component" value="Chromosome 23"/>
</dbReference>
<keyword evidence="9" id="KW-1185">Reference proteome</keyword>
<feature type="compositionally biased region" description="Basic and acidic residues" evidence="6">
    <location>
        <begin position="2444"/>
        <end position="2454"/>
    </location>
</feature>
<feature type="compositionally biased region" description="Basic and acidic residues" evidence="6">
    <location>
        <begin position="2336"/>
        <end position="2356"/>
    </location>
</feature>
<dbReference type="GO" id="GO:0005634">
    <property type="term" value="C:nucleus"/>
    <property type="evidence" value="ECO:0007669"/>
    <property type="project" value="UniProtKB-SubCell"/>
</dbReference>
<dbReference type="PANTHER" id="PTHR15491">
    <property type="match status" value="1"/>
</dbReference>
<dbReference type="Gene3D" id="3.30.160.60">
    <property type="entry name" value="Classic Zinc Finger"/>
    <property type="match status" value="1"/>
</dbReference>
<feature type="compositionally biased region" description="Basic and acidic residues" evidence="6">
    <location>
        <begin position="2186"/>
        <end position="2198"/>
    </location>
</feature>
<evidence type="ECO:0000313" key="8">
    <source>
        <dbReference type="EMBL" id="CAJ1085776.1"/>
    </source>
</evidence>
<feature type="compositionally biased region" description="Polar residues" evidence="6">
    <location>
        <begin position="22"/>
        <end position="40"/>
    </location>
</feature>
<evidence type="ECO:0000256" key="1">
    <source>
        <dbReference type="ARBA" id="ARBA00004123"/>
    </source>
</evidence>
<feature type="region of interest" description="Disordered" evidence="6">
    <location>
        <begin position="1682"/>
        <end position="2841"/>
    </location>
</feature>
<feature type="compositionally biased region" description="Basic and acidic residues" evidence="6">
    <location>
        <begin position="1520"/>
        <end position="1556"/>
    </location>
</feature>
<dbReference type="SMART" id="SM00451">
    <property type="entry name" value="ZnF_U1"/>
    <property type="match status" value="2"/>
</dbReference>
<protein>
    <submittedName>
        <fullName evidence="8">Uncharacterized protein LOC117807351 isoform X2</fullName>
    </submittedName>
</protein>
<feature type="compositionally biased region" description="Basic and acidic residues" evidence="6">
    <location>
        <begin position="341"/>
        <end position="357"/>
    </location>
</feature>